<keyword evidence="5 10" id="KW-0418">Kinase</keyword>
<feature type="compositionally biased region" description="Low complexity" evidence="7">
    <location>
        <begin position="300"/>
        <end position="311"/>
    </location>
</feature>
<keyword evidence="2 10" id="KW-0723">Serine/threonine-protein kinase</keyword>
<dbReference type="PROSITE" id="PS50011">
    <property type="entry name" value="PROTEIN_KINASE_DOM"/>
    <property type="match status" value="1"/>
</dbReference>
<dbReference type="SMART" id="SM00637">
    <property type="entry name" value="CBD_II"/>
    <property type="match status" value="1"/>
</dbReference>
<evidence type="ECO:0000256" key="7">
    <source>
        <dbReference type="SAM" id="MobiDB-lite"/>
    </source>
</evidence>
<protein>
    <recommendedName>
        <fullName evidence="1">non-specific serine/threonine protein kinase</fullName>
        <ecNumber evidence="1">2.7.11.1</ecNumber>
    </recommendedName>
</protein>
<dbReference type="RefSeq" id="WP_246029513.1">
    <property type="nucleotide sequence ID" value="NZ_JBIUBA010000066.1"/>
</dbReference>
<feature type="domain" description="Protein kinase" evidence="8">
    <location>
        <begin position="12"/>
        <end position="267"/>
    </location>
</feature>
<dbReference type="InterPro" id="IPR012291">
    <property type="entry name" value="CBM2_carb-bd_dom_sf"/>
</dbReference>
<evidence type="ECO:0000259" key="9">
    <source>
        <dbReference type="PROSITE" id="PS51173"/>
    </source>
</evidence>
<keyword evidence="4" id="KW-0547">Nucleotide-binding</keyword>
<dbReference type="PANTHER" id="PTHR43289:SF6">
    <property type="entry name" value="SERINE_THREONINE-PROTEIN KINASE NEKL-3"/>
    <property type="match status" value="1"/>
</dbReference>
<sequence length="417" mass="44187">MPEHNEVIAGRYRLLAPAGRGAAGVVWRARDERLDRVVALKFLTTGDGDRERVVREGRVAARLRHPHVISVHDVVDHGGRTCLVLEYLPSHTLADLVDTGPLPESLVAGVGWQVASALAAAHAAGVVHRDVSPFNILLTDDGTAKIADFGIARAIGEGTVTDGRAVVGTPAYWAPEVAAGEGAVFASDVYSLAATLYAAREGHPPCAQPTTSTGPLAEVLARALRHDPAERPTMAEFCALLDEVVTERPQTRVLDDPPEVPRRSAWRRTTVLTTAAALVAAGITIGLSLRTPDPTPEAQPQPTTTTTTSTVVPPPPEVCTARFTITNQWPGGYQAEVTIHNTGDQTLVNWAVTWPQEAGHAISNLWNGTFTVTAGKITVTNAPHNARIPAGGHTTFGFTANAPSTPQPHPTCTTRTT</sequence>
<dbReference type="InterPro" id="IPR001919">
    <property type="entry name" value="CBD2"/>
</dbReference>
<dbReference type="Pfam" id="PF00553">
    <property type="entry name" value="CBM_2"/>
    <property type="match status" value="1"/>
</dbReference>
<dbReference type="PANTHER" id="PTHR43289">
    <property type="entry name" value="MITOGEN-ACTIVATED PROTEIN KINASE KINASE KINASE 20-RELATED"/>
    <property type="match status" value="1"/>
</dbReference>
<comment type="caution">
    <text evidence="10">The sequence shown here is derived from an EMBL/GenBank/DDBJ whole genome shotgun (WGS) entry which is preliminary data.</text>
</comment>
<feature type="region of interest" description="Disordered" evidence="7">
    <location>
        <begin position="289"/>
        <end position="315"/>
    </location>
</feature>
<feature type="domain" description="CBM2" evidence="9">
    <location>
        <begin position="312"/>
        <end position="417"/>
    </location>
</feature>
<dbReference type="SUPFAM" id="SSF56112">
    <property type="entry name" value="Protein kinase-like (PK-like)"/>
    <property type="match status" value="1"/>
</dbReference>
<evidence type="ECO:0000256" key="1">
    <source>
        <dbReference type="ARBA" id="ARBA00012513"/>
    </source>
</evidence>
<dbReference type="GO" id="GO:0030247">
    <property type="term" value="F:polysaccharide binding"/>
    <property type="evidence" value="ECO:0007669"/>
    <property type="project" value="UniProtKB-UniRule"/>
</dbReference>
<evidence type="ECO:0000313" key="11">
    <source>
        <dbReference type="Proteomes" id="UP000272729"/>
    </source>
</evidence>
<keyword evidence="11" id="KW-1185">Reference proteome</keyword>
<keyword evidence="6" id="KW-0067">ATP-binding</keyword>
<dbReference type="AlphaFoldDB" id="A0A495X3F9"/>
<dbReference type="Gene3D" id="1.10.510.10">
    <property type="entry name" value="Transferase(Phosphotransferase) domain 1"/>
    <property type="match status" value="1"/>
</dbReference>
<dbReference type="InterPro" id="IPR011009">
    <property type="entry name" value="Kinase-like_dom_sf"/>
</dbReference>
<dbReference type="PROSITE" id="PS51173">
    <property type="entry name" value="CBM2"/>
    <property type="match status" value="1"/>
</dbReference>
<evidence type="ECO:0000256" key="3">
    <source>
        <dbReference type="ARBA" id="ARBA00022679"/>
    </source>
</evidence>
<dbReference type="CDD" id="cd14014">
    <property type="entry name" value="STKc_PknB_like"/>
    <property type="match status" value="1"/>
</dbReference>
<dbReference type="Gene3D" id="2.60.40.290">
    <property type="match status" value="1"/>
</dbReference>
<proteinExistence type="predicted"/>
<dbReference type="Proteomes" id="UP000272729">
    <property type="component" value="Unassembled WGS sequence"/>
</dbReference>
<evidence type="ECO:0000256" key="5">
    <source>
        <dbReference type="ARBA" id="ARBA00022777"/>
    </source>
</evidence>
<reference evidence="10 11" key="1">
    <citation type="submission" date="2018-10" db="EMBL/GenBank/DDBJ databases">
        <title>Sequencing the genomes of 1000 actinobacteria strains.</title>
        <authorList>
            <person name="Klenk H.-P."/>
        </authorList>
    </citation>
    <scope>NUCLEOTIDE SEQUENCE [LARGE SCALE GENOMIC DNA]</scope>
    <source>
        <strain evidence="10 11">DSM 43911</strain>
    </source>
</reference>
<evidence type="ECO:0000256" key="2">
    <source>
        <dbReference type="ARBA" id="ARBA00022527"/>
    </source>
</evidence>
<dbReference type="InterPro" id="IPR008965">
    <property type="entry name" value="CBM2/CBM3_carb-bd_dom_sf"/>
</dbReference>
<dbReference type="GO" id="GO:0004674">
    <property type="term" value="F:protein serine/threonine kinase activity"/>
    <property type="evidence" value="ECO:0007669"/>
    <property type="project" value="UniProtKB-KW"/>
</dbReference>
<dbReference type="GO" id="GO:0004553">
    <property type="term" value="F:hydrolase activity, hydrolyzing O-glycosyl compounds"/>
    <property type="evidence" value="ECO:0007669"/>
    <property type="project" value="InterPro"/>
</dbReference>
<dbReference type="GO" id="GO:0005524">
    <property type="term" value="F:ATP binding"/>
    <property type="evidence" value="ECO:0007669"/>
    <property type="project" value="UniProtKB-KW"/>
</dbReference>
<dbReference type="SUPFAM" id="SSF49384">
    <property type="entry name" value="Carbohydrate-binding domain"/>
    <property type="match status" value="1"/>
</dbReference>
<dbReference type="GO" id="GO:0005975">
    <property type="term" value="P:carbohydrate metabolic process"/>
    <property type="evidence" value="ECO:0007669"/>
    <property type="project" value="InterPro"/>
</dbReference>
<dbReference type="Gene3D" id="3.30.200.20">
    <property type="entry name" value="Phosphorylase Kinase, domain 1"/>
    <property type="match status" value="1"/>
</dbReference>
<evidence type="ECO:0000313" key="10">
    <source>
        <dbReference type="EMBL" id="RKT67143.1"/>
    </source>
</evidence>
<dbReference type="EC" id="2.7.11.1" evidence="1"/>
<evidence type="ECO:0000256" key="6">
    <source>
        <dbReference type="ARBA" id="ARBA00022840"/>
    </source>
</evidence>
<gene>
    <name evidence="10" type="ORF">DFJ66_0311</name>
</gene>
<evidence type="ECO:0000256" key="4">
    <source>
        <dbReference type="ARBA" id="ARBA00022741"/>
    </source>
</evidence>
<dbReference type="InterPro" id="IPR000719">
    <property type="entry name" value="Prot_kinase_dom"/>
</dbReference>
<dbReference type="Pfam" id="PF00069">
    <property type="entry name" value="Pkinase"/>
    <property type="match status" value="1"/>
</dbReference>
<name>A0A495X3F9_9PSEU</name>
<dbReference type="EMBL" id="RBXR01000001">
    <property type="protein sequence ID" value="RKT67143.1"/>
    <property type="molecule type" value="Genomic_DNA"/>
</dbReference>
<accession>A0A495X3F9</accession>
<organism evidence="10 11">
    <name type="scientific">Saccharothrix variisporea</name>
    <dbReference type="NCBI Taxonomy" id="543527"/>
    <lineage>
        <taxon>Bacteria</taxon>
        <taxon>Bacillati</taxon>
        <taxon>Actinomycetota</taxon>
        <taxon>Actinomycetes</taxon>
        <taxon>Pseudonocardiales</taxon>
        <taxon>Pseudonocardiaceae</taxon>
        <taxon>Saccharothrix</taxon>
    </lineage>
</organism>
<evidence type="ECO:0000259" key="8">
    <source>
        <dbReference type="PROSITE" id="PS50011"/>
    </source>
</evidence>
<keyword evidence="3" id="KW-0808">Transferase</keyword>